<dbReference type="Proteomes" id="UP000245383">
    <property type="component" value="Unassembled WGS sequence"/>
</dbReference>
<dbReference type="STRING" id="133385.A0A2T9YWY9"/>
<comment type="caution">
    <text evidence="1">The sequence shown here is derived from an EMBL/GenBank/DDBJ whole genome shotgun (WGS) entry which is preliminary data.</text>
</comment>
<gene>
    <name evidence="1" type="ORF">BB561_000944</name>
</gene>
<sequence length="165" mass="18620">MLKAQNSAPVHISAGSCASIKNGTIKSWEELQTIIESGRFELLGRTQKEQARYMSESAKLAEQHGSVSKYMTAKLSTLQPRSGFILMLNDYPYALEESISHYILWSTSPLPSGNTPPQSVIDYLDSPEFCSNIYSNRPFEFLWLVNPPHLRSVPSIYHGHLFIKQ</sequence>
<evidence type="ECO:0000313" key="2">
    <source>
        <dbReference type="Proteomes" id="UP000245383"/>
    </source>
</evidence>
<dbReference type="Pfam" id="PF12239">
    <property type="entry name" value="DUF3605"/>
    <property type="match status" value="1"/>
</dbReference>
<dbReference type="PROSITE" id="PS51257">
    <property type="entry name" value="PROKAR_LIPOPROTEIN"/>
    <property type="match status" value="1"/>
</dbReference>
<organism evidence="1 2">
    <name type="scientific">Smittium simulii</name>
    <dbReference type="NCBI Taxonomy" id="133385"/>
    <lineage>
        <taxon>Eukaryota</taxon>
        <taxon>Fungi</taxon>
        <taxon>Fungi incertae sedis</taxon>
        <taxon>Zoopagomycota</taxon>
        <taxon>Kickxellomycotina</taxon>
        <taxon>Harpellomycetes</taxon>
        <taxon>Harpellales</taxon>
        <taxon>Legeriomycetaceae</taxon>
        <taxon>Smittium</taxon>
    </lineage>
</organism>
<evidence type="ECO:0000313" key="1">
    <source>
        <dbReference type="EMBL" id="PVU96838.1"/>
    </source>
</evidence>
<dbReference type="InterPro" id="IPR022036">
    <property type="entry name" value="DUF3605"/>
</dbReference>
<dbReference type="GO" id="GO:0006044">
    <property type="term" value="P:N-acetylglucosamine metabolic process"/>
    <property type="evidence" value="ECO:0007669"/>
    <property type="project" value="TreeGrafter"/>
</dbReference>
<proteinExistence type="predicted"/>
<protein>
    <submittedName>
        <fullName evidence="1">Uncharacterized protein</fullName>
    </submittedName>
</protein>
<dbReference type="PANTHER" id="PTHR35020:SF2">
    <property type="entry name" value="N-ACETYLGLUCOSAMINE-INDUCED PROTEIN 1"/>
    <property type="match status" value="1"/>
</dbReference>
<keyword evidence="2" id="KW-1185">Reference proteome</keyword>
<accession>A0A2T9YWY9</accession>
<reference evidence="1 2" key="1">
    <citation type="journal article" date="2018" name="MBio">
        <title>Comparative Genomics Reveals the Core Gene Toolbox for the Fungus-Insect Symbiosis.</title>
        <authorList>
            <person name="Wang Y."/>
            <person name="Stata M."/>
            <person name="Wang W."/>
            <person name="Stajich J.E."/>
            <person name="White M.M."/>
            <person name="Moncalvo J.M."/>
        </authorList>
    </citation>
    <scope>NUCLEOTIDE SEQUENCE [LARGE SCALE GENOMIC DNA]</scope>
    <source>
        <strain evidence="1 2">SWE-8-4</strain>
    </source>
</reference>
<dbReference type="OrthoDB" id="498286at2759"/>
<name>A0A2T9YWY9_9FUNG</name>
<dbReference type="AlphaFoldDB" id="A0A2T9YWY9"/>
<dbReference type="EMBL" id="MBFR01000023">
    <property type="protein sequence ID" value="PVU96838.1"/>
    <property type="molecule type" value="Genomic_DNA"/>
</dbReference>
<dbReference type="GO" id="GO:0005737">
    <property type="term" value="C:cytoplasm"/>
    <property type="evidence" value="ECO:0007669"/>
    <property type="project" value="TreeGrafter"/>
</dbReference>
<dbReference type="PANTHER" id="PTHR35020">
    <property type="entry name" value="N-ACETYLGLUCOSAMINE-INDUCED PROTEIN 1"/>
    <property type="match status" value="1"/>
</dbReference>